<dbReference type="OrthoDB" id="686435at2759"/>
<dbReference type="InterPro" id="IPR016897">
    <property type="entry name" value="SKP1"/>
</dbReference>
<dbReference type="InterPro" id="IPR001232">
    <property type="entry name" value="SKP1-like"/>
</dbReference>
<dbReference type="Pfam" id="PF03931">
    <property type="entry name" value="Skp1_POZ"/>
    <property type="match status" value="1"/>
</dbReference>
<keyword evidence="3" id="KW-1185">Reference proteome</keyword>
<organism evidence="2 3">
    <name type="scientific">Zizania palustris</name>
    <name type="common">Northern wild rice</name>
    <dbReference type="NCBI Taxonomy" id="103762"/>
    <lineage>
        <taxon>Eukaryota</taxon>
        <taxon>Viridiplantae</taxon>
        <taxon>Streptophyta</taxon>
        <taxon>Embryophyta</taxon>
        <taxon>Tracheophyta</taxon>
        <taxon>Spermatophyta</taxon>
        <taxon>Magnoliopsida</taxon>
        <taxon>Liliopsida</taxon>
        <taxon>Poales</taxon>
        <taxon>Poaceae</taxon>
        <taxon>BOP clade</taxon>
        <taxon>Oryzoideae</taxon>
        <taxon>Oryzeae</taxon>
        <taxon>Zizaniinae</taxon>
        <taxon>Zizania</taxon>
    </lineage>
</organism>
<reference evidence="2" key="2">
    <citation type="submission" date="2021-02" db="EMBL/GenBank/DDBJ databases">
        <authorList>
            <person name="Kimball J.A."/>
            <person name="Haas M.W."/>
            <person name="Macchietto M."/>
            <person name="Kono T."/>
            <person name="Duquette J."/>
            <person name="Shao M."/>
        </authorList>
    </citation>
    <scope>NUCLEOTIDE SEQUENCE</scope>
    <source>
        <tissue evidence="2">Fresh leaf tissue</tissue>
    </source>
</reference>
<dbReference type="Proteomes" id="UP000729402">
    <property type="component" value="Unassembled WGS sequence"/>
</dbReference>
<sequence length="159" mass="17907">MAEAAAALPAAAAEPEAKKILLVSSDNQEFELSEVEAWQSPIVGWKIWFFHIGDDARIRRIRIQLMQVNGETLAKVVEFCKVHSPRDAFAFNSADGRFVRGLDKAVLYDLLVAADHLRMPALIELLHWRIGELTKGREPTERAEDWKRKFGGASICHLV</sequence>
<dbReference type="SMART" id="SM00512">
    <property type="entry name" value="Skp1"/>
    <property type="match status" value="1"/>
</dbReference>
<dbReference type="GO" id="GO:0006511">
    <property type="term" value="P:ubiquitin-dependent protein catabolic process"/>
    <property type="evidence" value="ECO:0007669"/>
    <property type="project" value="InterPro"/>
</dbReference>
<reference evidence="2" key="1">
    <citation type="journal article" date="2021" name="bioRxiv">
        <title>Whole Genome Assembly and Annotation of Northern Wild Rice, Zizania palustris L., Supports a Whole Genome Duplication in the Zizania Genus.</title>
        <authorList>
            <person name="Haas M."/>
            <person name="Kono T."/>
            <person name="Macchietto M."/>
            <person name="Millas R."/>
            <person name="McGilp L."/>
            <person name="Shao M."/>
            <person name="Duquette J."/>
            <person name="Hirsch C.N."/>
            <person name="Kimball J."/>
        </authorList>
    </citation>
    <scope>NUCLEOTIDE SEQUENCE</scope>
    <source>
        <tissue evidence="2">Fresh leaf tissue</tissue>
    </source>
</reference>
<dbReference type="AlphaFoldDB" id="A0A8J5RHQ9"/>
<dbReference type="PANTHER" id="PTHR11165">
    <property type="entry name" value="SKP1"/>
    <property type="match status" value="1"/>
</dbReference>
<accession>A0A8J5RHQ9</accession>
<proteinExistence type="predicted"/>
<evidence type="ECO:0000313" key="3">
    <source>
        <dbReference type="Proteomes" id="UP000729402"/>
    </source>
</evidence>
<evidence type="ECO:0000259" key="1">
    <source>
        <dbReference type="Pfam" id="PF03931"/>
    </source>
</evidence>
<feature type="domain" description="SKP1 component POZ" evidence="1">
    <location>
        <begin position="18"/>
        <end position="83"/>
    </location>
</feature>
<protein>
    <recommendedName>
        <fullName evidence="1">SKP1 component POZ domain-containing protein</fullName>
    </recommendedName>
</protein>
<evidence type="ECO:0000313" key="2">
    <source>
        <dbReference type="EMBL" id="KAG8049438.1"/>
    </source>
</evidence>
<dbReference type="EMBL" id="JAAALK010000289">
    <property type="protein sequence ID" value="KAG8049438.1"/>
    <property type="molecule type" value="Genomic_DNA"/>
</dbReference>
<name>A0A8J5RHQ9_ZIZPA</name>
<dbReference type="InterPro" id="IPR016073">
    <property type="entry name" value="Skp1_comp_POZ"/>
</dbReference>
<comment type="caution">
    <text evidence="2">The sequence shown here is derived from an EMBL/GenBank/DDBJ whole genome shotgun (WGS) entry which is preliminary data.</text>
</comment>
<gene>
    <name evidence="2" type="ORF">GUJ93_ZPchr0009g1067</name>
</gene>